<accession>A0ABD0QAH2</accession>
<reference evidence="2 3" key="1">
    <citation type="submission" date="2024-05" db="EMBL/GenBank/DDBJ databases">
        <title>Genome sequencing and assembly of Indian major carp, Cirrhinus mrigala (Hamilton, 1822).</title>
        <authorList>
            <person name="Mohindra V."/>
            <person name="Chowdhury L.M."/>
            <person name="Lal K."/>
            <person name="Jena J.K."/>
        </authorList>
    </citation>
    <scope>NUCLEOTIDE SEQUENCE [LARGE SCALE GENOMIC DNA]</scope>
    <source>
        <strain evidence="2">CM1030</strain>
        <tissue evidence="2">Blood</tissue>
    </source>
</reference>
<protein>
    <submittedName>
        <fullName evidence="2">Uncharacterized protein</fullName>
    </submittedName>
</protein>
<evidence type="ECO:0000256" key="1">
    <source>
        <dbReference type="SAM" id="MobiDB-lite"/>
    </source>
</evidence>
<keyword evidence="3" id="KW-1185">Reference proteome</keyword>
<feature type="compositionally biased region" description="Basic and acidic residues" evidence="1">
    <location>
        <begin position="20"/>
        <end position="33"/>
    </location>
</feature>
<feature type="non-terminal residue" evidence="2">
    <location>
        <position position="1"/>
    </location>
</feature>
<feature type="non-terminal residue" evidence="2">
    <location>
        <position position="58"/>
    </location>
</feature>
<organism evidence="2 3">
    <name type="scientific">Cirrhinus mrigala</name>
    <name type="common">Mrigala</name>
    <dbReference type="NCBI Taxonomy" id="683832"/>
    <lineage>
        <taxon>Eukaryota</taxon>
        <taxon>Metazoa</taxon>
        <taxon>Chordata</taxon>
        <taxon>Craniata</taxon>
        <taxon>Vertebrata</taxon>
        <taxon>Euteleostomi</taxon>
        <taxon>Actinopterygii</taxon>
        <taxon>Neopterygii</taxon>
        <taxon>Teleostei</taxon>
        <taxon>Ostariophysi</taxon>
        <taxon>Cypriniformes</taxon>
        <taxon>Cyprinidae</taxon>
        <taxon>Labeoninae</taxon>
        <taxon>Labeonini</taxon>
        <taxon>Cirrhinus</taxon>
    </lineage>
</organism>
<proteinExistence type="predicted"/>
<sequence>QTARCGNALPADAEGEGEEEKAHVSDQRGEKTHAQHQPHQFQHPSLRGQDGYGRLLSQ</sequence>
<dbReference type="Proteomes" id="UP001529510">
    <property type="component" value="Unassembled WGS sequence"/>
</dbReference>
<name>A0ABD0QAH2_CIRMR</name>
<feature type="compositionally biased region" description="Low complexity" evidence="1">
    <location>
        <begin position="35"/>
        <end position="44"/>
    </location>
</feature>
<evidence type="ECO:0000313" key="3">
    <source>
        <dbReference type="Proteomes" id="UP001529510"/>
    </source>
</evidence>
<dbReference type="AlphaFoldDB" id="A0ABD0QAH2"/>
<comment type="caution">
    <text evidence="2">The sequence shown here is derived from an EMBL/GenBank/DDBJ whole genome shotgun (WGS) entry which is preliminary data.</text>
</comment>
<evidence type="ECO:0000313" key="2">
    <source>
        <dbReference type="EMBL" id="KAL0183208.1"/>
    </source>
</evidence>
<gene>
    <name evidence="2" type="ORF">M9458_022583</name>
</gene>
<feature type="region of interest" description="Disordered" evidence="1">
    <location>
        <begin position="1"/>
        <end position="58"/>
    </location>
</feature>
<dbReference type="EMBL" id="JAMKFB020000010">
    <property type="protein sequence ID" value="KAL0183208.1"/>
    <property type="molecule type" value="Genomic_DNA"/>
</dbReference>